<dbReference type="SUPFAM" id="SSF55729">
    <property type="entry name" value="Acyl-CoA N-acyltransferases (Nat)"/>
    <property type="match status" value="1"/>
</dbReference>
<keyword evidence="1" id="KW-0808">Transferase</keyword>
<dbReference type="Proteomes" id="UP001652564">
    <property type="component" value="Unassembled WGS sequence"/>
</dbReference>
<dbReference type="CDD" id="cd04301">
    <property type="entry name" value="NAT_SF"/>
    <property type="match status" value="1"/>
</dbReference>
<reference evidence="4 5" key="1">
    <citation type="submission" date="2022-10" db="EMBL/GenBank/DDBJ databases">
        <title>Defluviimonas sp. nov., isolated from ocean surface sediments.</title>
        <authorList>
            <person name="He W."/>
            <person name="Wang L."/>
            <person name="Zhang D.-F."/>
        </authorList>
    </citation>
    <scope>NUCLEOTIDE SEQUENCE [LARGE SCALE GENOMIC DNA]</scope>
    <source>
        <strain evidence="4 5">WL0050</strain>
    </source>
</reference>
<keyword evidence="5" id="KW-1185">Reference proteome</keyword>
<name>A0ABT2ZRU0_9RHOB</name>
<evidence type="ECO:0000256" key="1">
    <source>
        <dbReference type="ARBA" id="ARBA00022679"/>
    </source>
</evidence>
<feature type="domain" description="N-acetyltransferase" evidence="3">
    <location>
        <begin position="2"/>
        <end position="148"/>
    </location>
</feature>
<evidence type="ECO:0000256" key="2">
    <source>
        <dbReference type="ARBA" id="ARBA00023315"/>
    </source>
</evidence>
<sequence length="148" mass="16396">MIRFREARRDDVPAIVALLRDDALGAEREGASLDDYYSAFDAIATEGGNRVIVGEDDGRIVATYQLTFITGLSLRATRRAQVESVRVAVDLRGRGIGAEMFADAEARARAAGCGLMQLTMNADRHDARRFYERLGFTPSHTGFKRRLD</sequence>
<dbReference type="EMBL" id="JAOWKZ010000004">
    <property type="protein sequence ID" value="MCV2873879.1"/>
    <property type="molecule type" value="Genomic_DNA"/>
</dbReference>
<proteinExistence type="predicted"/>
<dbReference type="RefSeq" id="WP_263741110.1">
    <property type="nucleotide sequence ID" value="NZ_JAOWKZ010000004.1"/>
</dbReference>
<evidence type="ECO:0000259" key="3">
    <source>
        <dbReference type="PROSITE" id="PS51186"/>
    </source>
</evidence>
<evidence type="ECO:0000313" key="4">
    <source>
        <dbReference type="EMBL" id="MCV2873879.1"/>
    </source>
</evidence>
<dbReference type="InterPro" id="IPR050832">
    <property type="entry name" value="Bact_Acetyltransf"/>
</dbReference>
<dbReference type="Gene3D" id="3.40.630.30">
    <property type="match status" value="1"/>
</dbReference>
<comment type="caution">
    <text evidence="4">The sequence shown here is derived from an EMBL/GenBank/DDBJ whole genome shotgun (WGS) entry which is preliminary data.</text>
</comment>
<organism evidence="4 5">
    <name type="scientific">Albidovulum litorale</name>
    <dbReference type="NCBI Taxonomy" id="2984134"/>
    <lineage>
        <taxon>Bacteria</taxon>
        <taxon>Pseudomonadati</taxon>
        <taxon>Pseudomonadota</taxon>
        <taxon>Alphaproteobacteria</taxon>
        <taxon>Rhodobacterales</taxon>
        <taxon>Paracoccaceae</taxon>
        <taxon>Albidovulum</taxon>
    </lineage>
</organism>
<dbReference type="PROSITE" id="PS51186">
    <property type="entry name" value="GNAT"/>
    <property type="match status" value="1"/>
</dbReference>
<dbReference type="PANTHER" id="PTHR43877:SF1">
    <property type="entry name" value="ACETYLTRANSFERASE"/>
    <property type="match status" value="1"/>
</dbReference>
<dbReference type="InterPro" id="IPR016181">
    <property type="entry name" value="Acyl_CoA_acyltransferase"/>
</dbReference>
<keyword evidence="2" id="KW-0012">Acyltransferase</keyword>
<protein>
    <submittedName>
        <fullName evidence="4">GNAT family N-acetyltransferase</fullName>
    </submittedName>
</protein>
<dbReference type="Pfam" id="PF00583">
    <property type="entry name" value="Acetyltransf_1"/>
    <property type="match status" value="1"/>
</dbReference>
<dbReference type="PANTHER" id="PTHR43877">
    <property type="entry name" value="AMINOALKYLPHOSPHONATE N-ACETYLTRANSFERASE-RELATED-RELATED"/>
    <property type="match status" value="1"/>
</dbReference>
<gene>
    <name evidence="4" type="ORF">OEZ71_16400</name>
</gene>
<evidence type="ECO:0000313" key="5">
    <source>
        <dbReference type="Proteomes" id="UP001652564"/>
    </source>
</evidence>
<accession>A0ABT2ZRU0</accession>
<dbReference type="InterPro" id="IPR000182">
    <property type="entry name" value="GNAT_dom"/>
</dbReference>